<reference evidence="2 3" key="1">
    <citation type="submission" date="2019-03" db="EMBL/GenBank/DDBJ databases">
        <title>Genomic Encyclopedia of Type Strains, Phase IV (KMG-IV): sequencing the most valuable type-strain genomes for metagenomic binning, comparative biology and taxonomic classification.</title>
        <authorList>
            <person name="Goeker M."/>
        </authorList>
    </citation>
    <scope>NUCLEOTIDE SEQUENCE [LARGE SCALE GENOMIC DNA]</scope>
    <source>
        <strain evidence="2 3">DSM 101688</strain>
    </source>
</reference>
<dbReference type="Proteomes" id="UP000295304">
    <property type="component" value="Unassembled WGS sequence"/>
</dbReference>
<sequence length="97" mass="10806">MRLVFEKCHKPSGLSLTFESDAIGHKCVKKSNCNKKIDSGRPDGSRERNVGVDPLGEDLPEVPFTFKSLRRRPWGVFHKSLRDGVSLSADVVGKLLQ</sequence>
<dbReference type="EMBL" id="SLZW01000005">
    <property type="protein sequence ID" value="TCS62497.1"/>
    <property type="molecule type" value="Genomic_DNA"/>
</dbReference>
<protein>
    <submittedName>
        <fullName evidence="2">Uncharacterized protein</fullName>
    </submittedName>
</protein>
<evidence type="ECO:0000313" key="2">
    <source>
        <dbReference type="EMBL" id="TCS62497.1"/>
    </source>
</evidence>
<comment type="caution">
    <text evidence="2">The sequence shown here is derived from an EMBL/GenBank/DDBJ whole genome shotgun (WGS) entry which is preliminary data.</text>
</comment>
<evidence type="ECO:0000256" key="1">
    <source>
        <dbReference type="SAM" id="MobiDB-lite"/>
    </source>
</evidence>
<evidence type="ECO:0000313" key="3">
    <source>
        <dbReference type="Proteomes" id="UP000295304"/>
    </source>
</evidence>
<accession>A0A4R3JAC5</accession>
<feature type="region of interest" description="Disordered" evidence="1">
    <location>
        <begin position="35"/>
        <end position="54"/>
    </location>
</feature>
<proteinExistence type="predicted"/>
<feature type="compositionally biased region" description="Basic and acidic residues" evidence="1">
    <location>
        <begin position="35"/>
        <end position="50"/>
    </location>
</feature>
<name>A0A4R3JAC5_9PROT</name>
<keyword evidence="3" id="KW-1185">Reference proteome</keyword>
<gene>
    <name evidence="2" type="ORF">EDD55_10542</name>
</gene>
<organism evidence="2 3">
    <name type="scientific">Varunaivibrio sulfuroxidans</name>
    <dbReference type="NCBI Taxonomy" id="1773489"/>
    <lineage>
        <taxon>Bacteria</taxon>
        <taxon>Pseudomonadati</taxon>
        <taxon>Pseudomonadota</taxon>
        <taxon>Alphaproteobacteria</taxon>
        <taxon>Rhodospirillales</taxon>
        <taxon>Magnetovibrionaceae</taxon>
        <taxon>Varunaivibrio</taxon>
    </lineage>
</organism>
<dbReference type="AlphaFoldDB" id="A0A4R3JAC5"/>